<proteinExistence type="predicted"/>
<dbReference type="Gene3D" id="3.40.50.150">
    <property type="entry name" value="Vaccinia Virus protein VP39"/>
    <property type="match status" value="1"/>
</dbReference>
<keyword evidence="1" id="KW-0489">Methyltransferase</keyword>
<dbReference type="InterPro" id="IPR029063">
    <property type="entry name" value="SAM-dependent_MTases_sf"/>
</dbReference>
<dbReference type="PANTHER" id="PTHR38451:SF1">
    <property type="entry name" value="TRNA (ADENINE(22)-N(1))-METHYLTRANSFERASE"/>
    <property type="match status" value="1"/>
</dbReference>
<dbReference type="SUPFAM" id="SSF53335">
    <property type="entry name" value="S-adenosyl-L-methionine-dependent methyltransferases"/>
    <property type="match status" value="1"/>
</dbReference>
<evidence type="ECO:0000313" key="1">
    <source>
        <dbReference type="EMBL" id="MBP1854336.1"/>
    </source>
</evidence>
<dbReference type="PANTHER" id="PTHR38451">
    <property type="entry name" value="TRNA (ADENINE(22)-N(1))-METHYLTRANSFERASE"/>
    <property type="match status" value="1"/>
</dbReference>
<protein>
    <submittedName>
        <fullName evidence="1">tRNA (Adenine22-N1)-methyltransferase</fullName>
        <ecNumber evidence="1">2.1.1.217</ecNumber>
    </submittedName>
</protein>
<sequence length="233" mass="26526">MKLTSRLEKIASLVTEGKKIADVGTDHGYIPVYLLKKEIIPFAVLSDVNKGPLDNGKKLVMKNNLIEKVDFKLGSGIDVLEKDEVDEVIIAGMGGMLIADILENKKSVSHHLQKLILQPMQAQSSLRQYLLENGYKIIDEVLVREDFRIYEVIVAKYTGKNTVVKDDIYFEVGEQLVQNRDPLLKDFVEKKIKSYTDILEHLKDIDSESIEKKKIETKAKIVKLEEIIKTIEE</sequence>
<keyword evidence="2" id="KW-1185">Reference proteome</keyword>
<dbReference type="GO" id="GO:0160105">
    <property type="term" value="F:tRNA (adenine(22)-N1)-methyltransferase activity"/>
    <property type="evidence" value="ECO:0007669"/>
    <property type="project" value="UniProtKB-EC"/>
</dbReference>
<organism evidence="1 2">
    <name type="scientific">Metaclostridioides mangenotii</name>
    <dbReference type="NCBI Taxonomy" id="1540"/>
    <lineage>
        <taxon>Bacteria</taxon>
        <taxon>Bacillati</taxon>
        <taxon>Bacillota</taxon>
        <taxon>Clostridia</taxon>
        <taxon>Peptostreptococcales</taxon>
        <taxon>Peptostreptococcaceae</taxon>
        <taxon>Metaclostridioides</taxon>
    </lineage>
</organism>
<dbReference type="Proteomes" id="UP000767291">
    <property type="component" value="Unassembled WGS sequence"/>
</dbReference>
<dbReference type="Pfam" id="PF04816">
    <property type="entry name" value="TrmK"/>
    <property type="match status" value="1"/>
</dbReference>
<dbReference type="InterPro" id="IPR006901">
    <property type="entry name" value="TrmK"/>
</dbReference>
<reference evidence="1 2" key="1">
    <citation type="submission" date="2021-03" db="EMBL/GenBank/DDBJ databases">
        <title>Genomic Encyclopedia of Type Strains, Phase IV (KMG-IV): sequencing the most valuable type-strain genomes for metagenomic binning, comparative biology and taxonomic classification.</title>
        <authorList>
            <person name="Goeker M."/>
        </authorList>
    </citation>
    <scope>NUCLEOTIDE SEQUENCE [LARGE SCALE GENOMIC DNA]</scope>
    <source>
        <strain evidence="1 2">DSM 1289</strain>
    </source>
</reference>
<dbReference type="GO" id="GO:0032259">
    <property type="term" value="P:methylation"/>
    <property type="evidence" value="ECO:0007669"/>
    <property type="project" value="UniProtKB-KW"/>
</dbReference>
<comment type="caution">
    <text evidence="1">The sequence shown here is derived from an EMBL/GenBank/DDBJ whole genome shotgun (WGS) entry which is preliminary data.</text>
</comment>
<evidence type="ECO:0000313" key="2">
    <source>
        <dbReference type="Proteomes" id="UP000767291"/>
    </source>
</evidence>
<keyword evidence="1" id="KW-0808">Transferase</keyword>
<gene>
    <name evidence="1" type="ORF">J2Z43_000726</name>
</gene>
<accession>A0ABS4E8R2</accession>
<dbReference type="RefSeq" id="WP_209455873.1">
    <property type="nucleotide sequence ID" value="NZ_BAAACS010000017.1"/>
</dbReference>
<dbReference type="EMBL" id="JAGGJX010000001">
    <property type="protein sequence ID" value="MBP1854336.1"/>
    <property type="molecule type" value="Genomic_DNA"/>
</dbReference>
<dbReference type="EC" id="2.1.1.217" evidence="1"/>
<dbReference type="PIRSF" id="PIRSF018637">
    <property type="entry name" value="TrmK"/>
    <property type="match status" value="1"/>
</dbReference>
<name>A0ABS4E8R2_9FIRM</name>